<gene>
    <name evidence="4" type="ORF">CW354_17195</name>
</gene>
<dbReference type="PIRSF" id="PIRSF032079">
    <property type="entry name" value="UCP032079"/>
    <property type="match status" value="1"/>
</dbReference>
<dbReference type="OrthoDB" id="7158889at2"/>
<dbReference type="Pfam" id="PF03981">
    <property type="entry name" value="Ubiq_cyt_C_chap"/>
    <property type="match status" value="1"/>
</dbReference>
<dbReference type="InterPro" id="IPR021150">
    <property type="entry name" value="Ubiq_cyt_c_chap"/>
</dbReference>
<evidence type="ECO:0000313" key="4">
    <source>
        <dbReference type="EMBL" id="PQA86100.1"/>
    </source>
</evidence>
<dbReference type="EMBL" id="PJCH01000015">
    <property type="protein sequence ID" value="PQA86100.1"/>
    <property type="molecule type" value="Genomic_DNA"/>
</dbReference>
<comment type="similarity">
    <text evidence="1">Belongs to the CBP3 family.</text>
</comment>
<sequence length="178" mass="19683">MFKDLFRKDPALEAGRALYAAAVEQARAPALYRDFATPDTVEGRFEQVALHVYLIMRRLKGDDAAKKASQSLMDAMFQNMDDSLRELGVGDLQVGKKVRVLAENFYGRIGAYEAALKDDAPENDLAEALARNIYGVEECEEAGALAAYVRKADRYLADQPAARMANGIVMFPDIERAS</sequence>
<evidence type="ECO:0000259" key="3">
    <source>
        <dbReference type="Pfam" id="PF03981"/>
    </source>
</evidence>
<dbReference type="AlphaFoldDB" id="A0A2S7K0R3"/>
<dbReference type="Proteomes" id="UP000239504">
    <property type="component" value="Unassembled WGS sequence"/>
</dbReference>
<organism evidence="4 5">
    <name type="scientific">Hyphococcus luteus</name>
    <dbReference type="NCBI Taxonomy" id="2058213"/>
    <lineage>
        <taxon>Bacteria</taxon>
        <taxon>Pseudomonadati</taxon>
        <taxon>Pseudomonadota</taxon>
        <taxon>Alphaproteobacteria</taxon>
        <taxon>Parvularculales</taxon>
        <taxon>Parvularculaceae</taxon>
        <taxon>Hyphococcus</taxon>
    </lineage>
</organism>
<feature type="domain" description="Ubiquinol-cytochrome c chaperone" evidence="3">
    <location>
        <begin position="34"/>
        <end position="169"/>
    </location>
</feature>
<dbReference type="RefSeq" id="WP_104831312.1">
    <property type="nucleotide sequence ID" value="NZ_PJCH01000015.1"/>
</dbReference>
<comment type="caution">
    <text evidence="4">The sequence shown here is derived from an EMBL/GenBank/DDBJ whole genome shotgun (WGS) entry which is preliminary data.</text>
</comment>
<dbReference type="InterPro" id="IPR014569">
    <property type="entry name" value="Ubq_cyt-c_CBP3-rel"/>
</dbReference>
<protein>
    <submittedName>
        <fullName evidence="4">Ubiquinol-cytochrome C reductase</fullName>
    </submittedName>
</protein>
<dbReference type="PANTHER" id="PTHR12184">
    <property type="entry name" value="UBIQUINOL-CYTOCHROME C REDUCTASE COMPLEX ASSEMBLY FACTOR 1 FAMILY MEMBER"/>
    <property type="match status" value="1"/>
</dbReference>
<evidence type="ECO:0000256" key="1">
    <source>
        <dbReference type="ARBA" id="ARBA00006407"/>
    </source>
</evidence>
<evidence type="ECO:0000256" key="2">
    <source>
        <dbReference type="ARBA" id="ARBA00006436"/>
    </source>
</evidence>
<comment type="similarity">
    <text evidence="2">Belongs to the UPF0174 family.</text>
</comment>
<reference evidence="4 5" key="1">
    <citation type="submission" date="2017-12" db="EMBL/GenBank/DDBJ databases">
        <authorList>
            <person name="Hurst M.R.H."/>
        </authorList>
    </citation>
    <scope>NUCLEOTIDE SEQUENCE [LARGE SCALE GENOMIC DNA]</scope>
    <source>
        <strain evidence="4 5">SY-3-19</strain>
    </source>
</reference>
<evidence type="ECO:0000313" key="5">
    <source>
        <dbReference type="Proteomes" id="UP000239504"/>
    </source>
</evidence>
<dbReference type="PANTHER" id="PTHR12184:SF1">
    <property type="entry name" value="UBIQUINOL-CYTOCHROME-C REDUCTASE COMPLEX ASSEMBLY FACTOR 1"/>
    <property type="match status" value="1"/>
</dbReference>
<keyword evidence="5" id="KW-1185">Reference proteome</keyword>
<proteinExistence type="inferred from homology"/>
<dbReference type="InterPro" id="IPR007129">
    <property type="entry name" value="Ubiqinol_cyt_c_chaperone_CPB3"/>
</dbReference>
<name>A0A2S7K0R3_9PROT</name>
<accession>A0A2S7K0R3</accession>